<feature type="domain" description="Peptidase S33 tripeptidyl aminopeptidase-like C-terminal" evidence="7">
    <location>
        <begin position="404"/>
        <end position="499"/>
    </location>
</feature>
<feature type="compositionally biased region" description="Low complexity" evidence="4">
    <location>
        <begin position="25"/>
        <end position="34"/>
    </location>
</feature>
<dbReference type="Gene3D" id="3.40.50.1820">
    <property type="entry name" value="alpha/beta hydrolase"/>
    <property type="match status" value="1"/>
</dbReference>
<evidence type="ECO:0000256" key="5">
    <source>
        <dbReference type="SAM" id="SignalP"/>
    </source>
</evidence>
<protein>
    <submittedName>
        <fullName evidence="8">Pimeloyl-ACP methyl ester carboxylesterase</fullName>
    </submittedName>
</protein>
<dbReference type="InterPro" id="IPR013595">
    <property type="entry name" value="Pept_S33_TAP-like_C"/>
</dbReference>
<feature type="chain" id="PRO_5030610995" evidence="5">
    <location>
        <begin position="25"/>
        <end position="540"/>
    </location>
</feature>
<dbReference type="Proteomes" id="UP000533598">
    <property type="component" value="Unassembled WGS sequence"/>
</dbReference>
<gene>
    <name evidence="8" type="ORF">HNR67_004863</name>
</gene>
<dbReference type="InterPro" id="IPR029058">
    <property type="entry name" value="AB_hydrolase_fold"/>
</dbReference>
<dbReference type="AlphaFoldDB" id="A0A7W7CCP1"/>
<comment type="caution">
    <text evidence="8">The sequence shown here is derived from an EMBL/GenBank/DDBJ whole genome shotgun (WGS) entry which is preliminary data.</text>
</comment>
<dbReference type="InterPro" id="IPR051601">
    <property type="entry name" value="Serine_prot/Carboxylest_S33"/>
</dbReference>
<evidence type="ECO:0000313" key="8">
    <source>
        <dbReference type="EMBL" id="MBB4678745.1"/>
    </source>
</evidence>
<dbReference type="Pfam" id="PF08386">
    <property type="entry name" value="Abhydrolase_4"/>
    <property type="match status" value="1"/>
</dbReference>
<organism evidence="8 9">
    <name type="scientific">Crossiella cryophila</name>
    <dbReference type="NCBI Taxonomy" id="43355"/>
    <lineage>
        <taxon>Bacteria</taxon>
        <taxon>Bacillati</taxon>
        <taxon>Actinomycetota</taxon>
        <taxon>Actinomycetes</taxon>
        <taxon>Pseudonocardiales</taxon>
        <taxon>Pseudonocardiaceae</taxon>
        <taxon>Crossiella</taxon>
    </lineage>
</organism>
<keyword evidence="9" id="KW-1185">Reference proteome</keyword>
<dbReference type="InterPro" id="IPR000073">
    <property type="entry name" value="AB_hydrolase_1"/>
</dbReference>
<dbReference type="SUPFAM" id="SSF53474">
    <property type="entry name" value="alpha/beta-Hydrolases"/>
    <property type="match status" value="1"/>
</dbReference>
<dbReference type="RefSeq" id="WP_185004579.1">
    <property type="nucleotide sequence ID" value="NZ_BAAAUI010000010.1"/>
</dbReference>
<keyword evidence="2 5" id="KW-0732">Signal</keyword>
<accession>A0A7W7CCP1</accession>
<evidence type="ECO:0000313" key="9">
    <source>
        <dbReference type="Proteomes" id="UP000533598"/>
    </source>
</evidence>
<dbReference type="PANTHER" id="PTHR43248:SF29">
    <property type="entry name" value="TRIPEPTIDYL AMINOPEPTIDASE"/>
    <property type="match status" value="1"/>
</dbReference>
<sequence>MRHQRALRTALAAITGLTLLPATAAATPSTGGTRFHQQQPAWQQCTPHPDYPGIQWERMECATVQVPLDYREPGADTLDIQVTRIKAKEPAVRRGVLLLNPGGPGGLGSSMPVAVADNRIARHFDLIGFDPRGVGRSTRLQCEGQDPIDQNRPADEEFPKIAAEARELEAGCQRAGGRMRPHISTANTARDMDVIRAVLGEKKINYLGYSYGTYLGAVYGSLFPQRLNRSVLDSAMHPDWLYRETWKHQSIAAGENVEVWSRWLAERDRTFRLGATPAAVRRTLDEVGRKLAVKPVDLLDPPPGMPQLHSVERSLFDSILTWSNDRPMWQKLGLVVGRLRELTGSKPDPDTSAALGLLARRAIPETMPGAYYALNCEADWPSDLNTYYRDMKVFRDKHPYGSGAMAAAPKPCTFRGFTPPEKPVALNRNGYPTGLVIQAEGDIATHYAGGPAMARRLRDHLISVPDDGSHGLYGHNTCVTAKVDEYLINGVLPGPRSLCAGSPRPDVPADGEPVAPQAQPGSLADGIRSIIARYRLDRLR</sequence>
<evidence type="ECO:0000256" key="2">
    <source>
        <dbReference type="ARBA" id="ARBA00022729"/>
    </source>
</evidence>
<dbReference type="Pfam" id="PF00561">
    <property type="entry name" value="Abhydrolase_1"/>
    <property type="match status" value="1"/>
</dbReference>
<feature type="domain" description="AB hydrolase-1" evidence="6">
    <location>
        <begin position="96"/>
        <end position="250"/>
    </location>
</feature>
<dbReference type="GO" id="GO:0016787">
    <property type="term" value="F:hydrolase activity"/>
    <property type="evidence" value="ECO:0007669"/>
    <property type="project" value="UniProtKB-KW"/>
</dbReference>
<evidence type="ECO:0000259" key="6">
    <source>
        <dbReference type="Pfam" id="PF00561"/>
    </source>
</evidence>
<evidence type="ECO:0000256" key="1">
    <source>
        <dbReference type="ARBA" id="ARBA00010088"/>
    </source>
</evidence>
<feature type="region of interest" description="Disordered" evidence="4">
    <location>
        <begin position="25"/>
        <end position="44"/>
    </location>
</feature>
<comment type="similarity">
    <text evidence="1">Belongs to the peptidase S33 family.</text>
</comment>
<reference evidence="8 9" key="1">
    <citation type="submission" date="2020-08" db="EMBL/GenBank/DDBJ databases">
        <title>Sequencing the genomes of 1000 actinobacteria strains.</title>
        <authorList>
            <person name="Klenk H.-P."/>
        </authorList>
    </citation>
    <scope>NUCLEOTIDE SEQUENCE [LARGE SCALE GENOMIC DNA]</scope>
    <source>
        <strain evidence="8 9">DSM 44230</strain>
    </source>
</reference>
<evidence type="ECO:0000259" key="7">
    <source>
        <dbReference type="Pfam" id="PF08386"/>
    </source>
</evidence>
<keyword evidence="3" id="KW-0378">Hydrolase</keyword>
<dbReference type="PANTHER" id="PTHR43248">
    <property type="entry name" value="2-SUCCINYL-6-HYDROXY-2,4-CYCLOHEXADIENE-1-CARBOXYLATE SYNTHASE"/>
    <property type="match status" value="1"/>
</dbReference>
<proteinExistence type="inferred from homology"/>
<evidence type="ECO:0000256" key="3">
    <source>
        <dbReference type="ARBA" id="ARBA00022801"/>
    </source>
</evidence>
<feature type="signal peptide" evidence="5">
    <location>
        <begin position="1"/>
        <end position="24"/>
    </location>
</feature>
<name>A0A7W7CCP1_9PSEU</name>
<evidence type="ECO:0000256" key="4">
    <source>
        <dbReference type="SAM" id="MobiDB-lite"/>
    </source>
</evidence>
<dbReference type="EMBL" id="JACHMH010000001">
    <property type="protein sequence ID" value="MBB4678745.1"/>
    <property type="molecule type" value="Genomic_DNA"/>
</dbReference>
<feature type="region of interest" description="Disordered" evidence="4">
    <location>
        <begin position="501"/>
        <end position="520"/>
    </location>
</feature>
<feature type="compositionally biased region" description="Polar residues" evidence="4">
    <location>
        <begin position="35"/>
        <end position="44"/>
    </location>
</feature>